<dbReference type="CDD" id="cd23992">
    <property type="entry name" value="PBP_GOBP"/>
    <property type="match status" value="1"/>
</dbReference>
<gene>
    <name evidence="1" type="ORF">ILUMI_03913</name>
</gene>
<comment type="caution">
    <text evidence="1">The sequence shown here is derived from an EMBL/GenBank/DDBJ whole genome shotgun (WGS) entry which is preliminary data.</text>
</comment>
<proteinExistence type="predicted"/>
<protein>
    <submittedName>
        <fullName evidence="1">Uncharacterized protein</fullName>
    </submittedName>
</protein>
<sequence>MSHFPDCSIRTIQFARRRKGNFWNSAIYVSPLVFNLNALNCTSTEAVDTVKMKVCVLLLLVTASEGLPSTTPLYRMNMSNILHLWNKTVAGVTLKCMGESGAKPEHVDGFFKYGMMPDDSYFKCYFLCNGVNLGVFSPTGDIYLWKWAQTFDYIDFALARMCASIPEPDPCHKVYLAIKCVYNALYNRYILY</sequence>
<evidence type="ECO:0000313" key="1">
    <source>
        <dbReference type="EMBL" id="KAF2902275.1"/>
    </source>
</evidence>
<dbReference type="Gene3D" id="1.10.238.20">
    <property type="entry name" value="Pheromone/general odorant binding protein domain"/>
    <property type="match status" value="1"/>
</dbReference>
<evidence type="ECO:0000313" key="2">
    <source>
        <dbReference type="Proteomes" id="UP000801492"/>
    </source>
</evidence>
<dbReference type="AlphaFoldDB" id="A0A8K0DKU1"/>
<dbReference type="InterPro" id="IPR006170">
    <property type="entry name" value="PBP/GOBP"/>
</dbReference>
<dbReference type="EMBL" id="VTPC01001348">
    <property type="protein sequence ID" value="KAF2902275.1"/>
    <property type="molecule type" value="Genomic_DNA"/>
</dbReference>
<name>A0A8K0DKU1_IGNLU</name>
<dbReference type="Pfam" id="PF01395">
    <property type="entry name" value="PBP_GOBP"/>
    <property type="match status" value="1"/>
</dbReference>
<keyword evidence="2" id="KW-1185">Reference proteome</keyword>
<accession>A0A8K0DKU1</accession>
<dbReference type="Proteomes" id="UP000801492">
    <property type="component" value="Unassembled WGS sequence"/>
</dbReference>
<reference evidence="1" key="1">
    <citation type="submission" date="2019-08" db="EMBL/GenBank/DDBJ databases">
        <title>The genome of the North American firefly Photinus pyralis.</title>
        <authorList>
            <consortium name="Photinus pyralis genome working group"/>
            <person name="Fallon T.R."/>
            <person name="Sander Lower S.E."/>
            <person name="Weng J.-K."/>
        </authorList>
    </citation>
    <scope>NUCLEOTIDE SEQUENCE</scope>
    <source>
        <strain evidence="1">TRF0915ILg1</strain>
        <tissue evidence="1">Whole body</tissue>
    </source>
</reference>
<dbReference type="GO" id="GO:0005549">
    <property type="term" value="F:odorant binding"/>
    <property type="evidence" value="ECO:0007669"/>
    <property type="project" value="InterPro"/>
</dbReference>
<dbReference type="InterPro" id="IPR036728">
    <property type="entry name" value="PBP_GOBP_sf"/>
</dbReference>
<organism evidence="1 2">
    <name type="scientific">Ignelater luminosus</name>
    <name type="common">Cucubano</name>
    <name type="synonym">Pyrophorus luminosus</name>
    <dbReference type="NCBI Taxonomy" id="2038154"/>
    <lineage>
        <taxon>Eukaryota</taxon>
        <taxon>Metazoa</taxon>
        <taxon>Ecdysozoa</taxon>
        <taxon>Arthropoda</taxon>
        <taxon>Hexapoda</taxon>
        <taxon>Insecta</taxon>
        <taxon>Pterygota</taxon>
        <taxon>Neoptera</taxon>
        <taxon>Endopterygota</taxon>
        <taxon>Coleoptera</taxon>
        <taxon>Polyphaga</taxon>
        <taxon>Elateriformia</taxon>
        <taxon>Elateroidea</taxon>
        <taxon>Elateridae</taxon>
        <taxon>Agrypninae</taxon>
        <taxon>Pyrophorini</taxon>
        <taxon>Ignelater</taxon>
    </lineage>
</organism>
<dbReference type="SUPFAM" id="SSF47565">
    <property type="entry name" value="Insect pheromone/odorant-binding proteins"/>
    <property type="match status" value="1"/>
</dbReference>